<dbReference type="Proteomes" id="UP001519460">
    <property type="component" value="Unassembled WGS sequence"/>
</dbReference>
<keyword evidence="2" id="KW-1185">Reference proteome</keyword>
<proteinExistence type="predicted"/>
<organism evidence="1 2">
    <name type="scientific">Batillaria attramentaria</name>
    <dbReference type="NCBI Taxonomy" id="370345"/>
    <lineage>
        <taxon>Eukaryota</taxon>
        <taxon>Metazoa</taxon>
        <taxon>Spiralia</taxon>
        <taxon>Lophotrochozoa</taxon>
        <taxon>Mollusca</taxon>
        <taxon>Gastropoda</taxon>
        <taxon>Caenogastropoda</taxon>
        <taxon>Sorbeoconcha</taxon>
        <taxon>Cerithioidea</taxon>
        <taxon>Batillariidae</taxon>
        <taxon>Batillaria</taxon>
    </lineage>
</organism>
<feature type="non-terminal residue" evidence="1">
    <location>
        <position position="54"/>
    </location>
</feature>
<name>A0ABD0KRW9_9CAEN</name>
<dbReference type="AlphaFoldDB" id="A0ABD0KRW9"/>
<sequence length="54" mass="6208">MLALSYLPSPALSFLPCQTERKDNKMSNFTHSRILLQYEAIMYEQSVASVEHSM</sequence>
<evidence type="ECO:0000313" key="2">
    <source>
        <dbReference type="Proteomes" id="UP001519460"/>
    </source>
</evidence>
<dbReference type="EMBL" id="JACVVK020000135">
    <property type="protein sequence ID" value="KAK7489741.1"/>
    <property type="molecule type" value="Genomic_DNA"/>
</dbReference>
<comment type="caution">
    <text evidence="1">The sequence shown here is derived from an EMBL/GenBank/DDBJ whole genome shotgun (WGS) entry which is preliminary data.</text>
</comment>
<protein>
    <submittedName>
        <fullName evidence="1">Uncharacterized protein</fullName>
    </submittedName>
</protein>
<accession>A0ABD0KRW9</accession>
<gene>
    <name evidence="1" type="ORF">BaRGS_00019136</name>
</gene>
<reference evidence="1 2" key="1">
    <citation type="journal article" date="2023" name="Sci. Data">
        <title>Genome assembly of the Korean intertidal mud-creeper Batillaria attramentaria.</title>
        <authorList>
            <person name="Patra A.K."/>
            <person name="Ho P.T."/>
            <person name="Jun S."/>
            <person name="Lee S.J."/>
            <person name="Kim Y."/>
            <person name="Won Y.J."/>
        </authorList>
    </citation>
    <scope>NUCLEOTIDE SEQUENCE [LARGE SCALE GENOMIC DNA]</scope>
    <source>
        <strain evidence="1">Wonlab-2016</strain>
    </source>
</reference>
<evidence type="ECO:0000313" key="1">
    <source>
        <dbReference type="EMBL" id="KAK7489741.1"/>
    </source>
</evidence>